<protein>
    <recommendedName>
        <fullName evidence="3">Tetratricopeptide repeat-containing protein</fullName>
    </recommendedName>
</protein>
<dbReference type="RefSeq" id="WP_091747311.1">
    <property type="nucleotide sequence ID" value="NZ_FODY01000013.1"/>
</dbReference>
<organism evidence="1 2">
    <name type="scientific">Propionispora vibrioides</name>
    <dbReference type="NCBI Taxonomy" id="112903"/>
    <lineage>
        <taxon>Bacteria</taxon>
        <taxon>Bacillati</taxon>
        <taxon>Bacillota</taxon>
        <taxon>Negativicutes</taxon>
        <taxon>Selenomonadales</taxon>
        <taxon>Sporomusaceae</taxon>
        <taxon>Propionispora</taxon>
    </lineage>
</organism>
<evidence type="ECO:0000313" key="1">
    <source>
        <dbReference type="EMBL" id="SEP19680.1"/>
    </source>
</evidence>
<dbReference type="STRING" id="112903.SAMN04490178_1137"/>
<sequence>MFFFGKKAAKPVEPAAAVKQLDPALPEQVAVLKQRLETAEGAVRLELLNELGGKLFALEQIDEAIRFYELSIQENRTLGKAYTDLLKLYNVKRKEAAEQNDDEQLQHYLDKIDALMKLSKDVIRGLE</sequence>
<accession>A0A1H8VWH4</accession>
<dbReference type="SUPFAM" id="SSF48452">
    <property type="entry name" value="TPR-like"/>
    <property type="match status" value="1"/>
</dbReference>
<dbReference type="AlphaFoldDB" id="A0A1H8VWH4"/>
<dbReference type="InterPro" id="IPR011990">
    <property type="entry name" value="TPR-like_helical_dom_sf"/>
</dbReference>
<reference evidence="1 2" key="1">
    <citation type="submission" date="2016-10" db="EMBL/GenBank/DDBJ databases">
        <authorList>
            <person name="de Groot N.N."/>
        </authorList>
    </citation>
    <scope>NUCLEOTIDE SEQUENCE [LARGE SCALE GENOMIC DNA]</scope>
    <source>
        <strain evidence="1 2">DSM 13305</strain>
    </source>
</reference>
<dbReference type="EMBL" id="FODY01000013">
    <property type="protein sequence ID" value="SEP19680.1"/>
    <property type="molecule type" value="Genomic_DNA"/>
</dbReference>
<name>A0A1H8VWH4_9FIRM</name>
<evidence type="ECO:0008006" key="3">
    <source>
        <dbReference type="Google" id="ProtNLM"/>
    </source>
</evidence>
<proteinExistence type="predicted"/>
<evidence type="ECO:0000313" key="2">
    <source>
        <dbReference type="Proteomes" id="UP000198847"/>
    </source>
</evidence>
<gene>
    <name evidence="1" type="ORF">SAMN04490178_1137</name>
</gene>
<keyword evidence="2" id="KW-1185">Reference proteome</keyword>
<dbReference type="Proteomes" id="UP000198847">
    <property type="component" value="Unassembled WGS sequence"/>
</dbReference>
<dbReference type="OrthoDB" id="7066280at2"/>